<evidence type="ECO:0000313" key="1">
    <source>
        <dbReference type="EMBL" id="RKG29648.1"/>
    </source>
</evidence>
<dbReference type="Proteomes" id="UP000282388">
    <property type="component" value="Unassembled WGS sequence"/>
</dbReference>
<sequence length="89" mass="10151">MQYYRDVINQSKTVLDDPASTADADAKSRSFCERIHAYRQIEKLSSENRNLDMAPVMQMAAQNFLDRQQKSLHGSGMSTEYMCAGKEKL</sequence>
<comment type="caution">
    <text evidence="1">The sequence shown here is derived from an EMBL/GenBank/DDBJ whole genome shotgun (WGS) entry which is preliminary data.</text>
</comment>
<gene>
    <name evidence="1" type="ORF">D7V32_14110</name>
</gene>
<organism evidence="1 2">
    <name type="scientific">Acinetobacter tianfuensis</name>
    <dbReference type="NCBI Taxonomy" id="2419603"/>
    <lineage>
        <taxon>Bacteria</taxon>
        <taxon>Pseudomonadati</taxon>
        <taxon>Pseudomonadota</taxon>
        <taxon>Gammaproteobacteria</taxon>
        <taxon>Moraxellales</taxon>
        <taxon>Moraxellaceae</taxon>
        <taxon>Acinetobacter</taxon>
    </lineage>
</organism>
<protein>
    <submittedName>
        <fullName evidence="1">Uncharacterized protein</fullName>
    </submittedName>
</protein>
<dbReference type="AlphaFoldDB" id="A0A3A8E687"/>
<dbReference type="EMBL" id="RAXV01000036">
    <property type="protein sequence ID" value="RKG29648.1"/>
    <property type="molecule type" value="Genomic_DNA"/>
</dbReference>
<proteinExistence type="predicted"/>
<reference evidence="1 2" key="1">
    <citation type="submission" date="2018-09" db="EMBL/GenBank/DDBJ databases">
        <title>The draft genome of Acinetobacter spp. strains.</title>
        <authorList>
            <person name="Qin J."/>
            <person name="Feng Y."/>
            <person name="Zong Z."/>
        </authorList>
    </citation>
    <scope>NUCLEOTIDE SEQUENCE [LARGE SCALE GENOMIC DNA]</scope>
    <source>
        <strain evidence="1 2">WCHAc060012</strain>
    </source>
</reference>
<accession>A0A3A8E687</accession>
<name>A0A3A8E687_9GAMM</name>
<dbReference type="OrthoDB" id="6712147at2"/>
<evidence type="ECO:0000313" key="2">
    <source>
        <dbReference type="Proteomes" id="UP000282388"/>
    </source>
</evidence>
<keyword evidence="2" id="KW-1185">Reference proteome</keyword>